<feature type="region of interest" description="Disordered" evidence="1">
    <location>
        <begin position="429"/>
        <end position="559"/>
    </location>
</feature>
<evidence type="ECO:0000256" key="1">
    <source>
        <dbReference type="SAM" id="MobiDB-lite"/>
    </source>
</evidence>
<dbReference type="PANTHER" id="PTHR23172:SF87">
    <property type="entry name" value="CHAPERONE DNAJ-DOMAIN SUPERFAMILY PROTEIN"/>
    <property type="match status" value="1"/>
</dbReference>
<dbReference type="PANTHER" id="PTHR23172">
    <property type="entry name" value="AUXILIN/CYCLIN G-ASSOCIATED KINASE-RELATED"/>
    <property type="match status" value="1"/>
</dbReference>
<evidence type="ECO:0000313" key="3">
    <source>
        <dbReference type="Proteomes" id="UP000467840"/>
    </source>
</evidence>
<feature type="region of interest" description="Disordered" evidence="1">
    <location>
        <begin position="116"/>
        <end position="152"/>
    </location>
</feature>
<protein>
    <submittedName>
        <fullName evidence="2">Uncharacterized protein</fullName>
    </submittedName>
</protein>
<evidence type="ECO:0000313" key="2">
    <source>
        <dbReference type="EMBL" id="KAF2302302.1"/>
    </source>
</evidence>
<feature type="region of interest" description="Disordered" evidence="1">
    <location>
        <begin position="571"/>
        <end position="727"/>
    </location>
</feature>
<feature type="region of interest" description="Disordered" evidence="1">
    <location>
        <begin position="285"/>
        <end position="317"/>
    </location>
</feature>
<keyword evidence="3" id="KW-1185">Reference proteome</keyword>
<feature type="compositionally biased region" description="Pro residues" evidence="1">
    <location>
        <begin position="290"/>
        <end position="301"/>
    </location>
</feature>
<gene>
    <name evidence="2" type="ORF">GH714_034031</name>
</gene>
<feature type="compositionally biased region" description="Basic and acidic residues" evidence="1">
    <location>
        <begin position="587"/>
        <end position="714"/>
    </location>
</feature>
<dbReference type="AlphaFoldDB" id="A0A6A6LLH9"/>
<feature type="compositionally biased region" description="Basic and acidic residues" evidence="1">
    <location>
        <begin position="529"/>
        <end position="559"/>
    </location>
</feature>
<dbReference type="GO" id="GO:0005737">
    <property type="term" value="C:cytoplasm"/>
    <property type="evidence" value="ECO:0007669"/>
    <property type="project" value="TreeGrafter"/>
</dbReference>
<dbReference type="Proteomes" id="UP000467840">
    <property type="component" value="Chromosome 4"/>
</dbReference>
<feature type="compositionally biased region" description="Basic and acidic residues" evidence="1">
    <location>
        <begin position="331"/>
        <end position="345"/>
    </location>
</feature>
<dbReference type="GO" id="GO:0072318">
    <property type="term" value="P:clathrin coat disassembly"/>
    <property type="evidence" value="ECO:0007669"/>
    <property type="project" value="TreeGrafter"/>
</dbReference>
<accession>A0A6A6LLH9</accession>
<feature type="compositionally biased region" description="Basic residues" evidence="1">
    <location>
        <begin position="715"/>
        <end position="727"/>
    </location>
</feature>
<dbReference type="GO" id="GO:0072583">
    <property type="term" value="P:clathrin-dependent endocytosis"/>
    <property type="evidence" value="ECO:0007669"/>
    <property type="project" value="TreeGrafter"/>
</dbReference>
<organism evidence="2 3">
    <name type="scientific">Hevea brasiliensis</name>
    <name type="common">Para rubber tree</name>
    <name type="synonym">Siphonia brasiliensis</name>
    <dbReference type="NCBI Taxonomy" id="3981"/>
    <lineage>
        <taxon>Eukaryota</taxon>
        <taxon>Viridiplantae</taxon>
        <taxon>Streptophyta</taxon>
        <taxon>Embryophyta</taxon>
        <taxon>Tracheophyta</taxon>
        <taxon>Spermatophyta</taxon>
        <taxon>Magnoliopsida</taxon>
        <taxon>eudicotyledons</taxon>
        <taxon>Gunneridae</taxon>
        <taxon>Pentapetalae</taxon>
        <taxon>rosids</taxon>
        <taxon>fabids</taxon>
        <taxon>Malpighiales</taxon>
        <taxon>Euphorbiaceae</taxon>
        <taxon>Crotonoideae</taxon>
        <taxon>Micrandreae</taxon>
        <taxon>Hevea</taxon>
    </lineage>
</organism>
<name>A0A6A6LLH9_HEVBR</name>
<proteinExistence type="predicted"/>
<dbReference type="GO" id="GO:0031982">
    <property type="term" value="C:vesicle"/>
    <property type="evidence" value="ECO:0007669"/>
    <property type="project" value="TreeGrafter"/>
</dbReference>
<reference evidence="2 3" key="1">
    <citation type="journal article" date="2020" name="Mol. Plant">
        <title>The Chromosome-Based Rubber Tree Genome Provides New Insights into Spurge Genome Evolution and Rubber Biosynthesis.</title>
        <authorList>
            <person name="Liu J."/>
            <person name="Shi C."/>
            <person name="Shi C.C."/>
            <person name="Li W."/>
            <person name="Zhang Q.J."/>
            <person name="Zhang Y."/>
            <person name="Li K."/>
            <person name="Lu H.F."/>
            <person name="Shi C."/>
            <person name="Zhu S.T."/>
            <person name="Xiao Z.Y."/>
            <person name="Nan H."/>
            <person name="Yue Y."/>
            <person name="Zhu X.G."/>
            <person name="Wu Y."/>
            <person name="Hong X.N."/>
            <person name="Fan G.Y."/>
            <person name="Tong Y."/>
            <person name="Zhang D."/>
            <person name="Mao C.L."/>
            <person name="Liu Y.L."/>
            <person name="Hao S.J."/>
            <person name="Liu W.Q."/>
            <person name="Lv M.Q."/>
            <person name="Zhang H.B."/>
            <person name="Liu Y."/>
            <person name="Hu-Tang G.R."/>
            <person name="Wang J.P."/>
            <person name="Wang J.H."/>
            <person name="Sun Y.H."/>
            <person name="Ni S.B."/>
            <person name="Chen W.B."/>
            <person name="Zhang X.C."/>
            <person name="Jiao Y.N."/>
            <person name="Eichler E.E."/>
            <person name="Li G.H."/>
            <person name="Liu X."/>
            <person name="Gao L.Z."/>
        </authorList>
    </citation>
    <scope>NUCLEOTIDE SEQUENCE [LARGE SCALE GENOMIC DNA]</scope>
    <source>
        <strain evidence="3">cv. GT1</strain>
        <tissue evidence="2">Leaf</tissue>
    </source>
</reference>
<feature type="region of interest" description="Disordered" evidence="1">
    <location>
        <begin position="331"/>
        <end position="372"/>
    </location>
</feature>
<feature type="compositionally biased region" description="Basic and acidic residues" evidence="1">
    <location>
        <begin position="438"/>
        <end position="517"/>
    </location>
</feature>
<feature type="compositionally biased region" description="Basic and acidic residues" evidence="1">
    <location>
        <begin position="352"/>
        <end position="361"/>
    </location>
</feature>
<sequence>MENLSHSRQQNVLSKKSCIGSSTAKSIYDDVFGGPPRFGAPTLSPRVEDYREIFDGFHSSRASSIPVLDLPLVDEAAEVFCDVRSSGFDYGEVFGGSNANDFALYYDELLMMEQSNGLGDDSSSDEAWAPAEAENLSDESDHSAKEQCISNGDSYDSIDGDMEFYISYNKVGPRSNENLSNGIAHITQPHSVSGCTFVVDKTSSLPKTDYEYQHLQASNDDHLSIDYSGEVFRGRHLRKVMSYPANGTNNDVLFFGEDVRRHKEFVRNGSLPNEMFVTISNVSLRTQPSHLPPPTRPPPPLDVLRGDSEVDASSSAAASAAAIKEAMEKAQAKLKSAKESMERKRGGVQNHLKSEENHGRESSSSQVSERIDGASEWKEATQFFELVTNKSRKAFDQENTENDLLHNSNFHERAKKGKGETVEALQQLERNHKKVKAVRADDEPVDRRSSGRSEVVNRQKGIDKKLQVAREASRQEGDEKKFHMDWKPVETEKRQAGADDFQKHENYVEVQQKESKIAARQTMKHREKGLRLKEDSRSMEDVKKFTHEKGDSERRQRKVFELEENERKLNVPLEQAENDRRLKKAVHKQEENENILREAYEREENERRLREALRREENERRLKEALEKKENERILKETGEKEERLRRQREAVERQENENRLREVRERKENEKRQREAREREENEKRQRDAVKEKKMRRDREMPVKEKKMKEKRGVKEKKMRRAERGS</sequence>
<dbReference type="GO" id="GO:0030276">
    <property type="term" value="F:clathrin binding"/>
    <property type="evidence" value="ECO:0007669"/>
    <property type="project" value="TreeGrafter"/>
</dbReference>
<comment type="caution">
    <text evidence="2">The sequence shown here is derived from an EMBL/GenBank/DDBJ whole genome shotgun (WGS) entry which is preliminary data.</text>
</comment>
<dbReference type="EMBL" id="JAAGAX010000010">
    <property type="protein sequence ID" value="KAF2302302.1"/>
    <property type="molecule type" value="Genomic_DNA"/>
</dbReference>